<evidence type="ECO:0008006" key="4">
    <source>
        <dbReference type="Google" id="ProtNLM"/>
    </source>
</evidence>
<accession>A0AAW0BZN5</accession>
<feature type="compositionally biased region" description="Polar residues" evidence="1">
    <location>
        <begin position="455"/>
        <end position="478"/>
    </location>
</feature>
<feature type="compositionally biased region" description="Basic and acidic residues" evidence="1">
    <location>
        <begin position="419"/>
        <end position="433"/>
    </location>
</feature>
<organism evidence="2 3">
    <name type="scientific">Paramarasmius palmivorus</name>
    <dbReference type="NCBI Taxonomy" id="297713"/>
    <lineage>
        <taxon>Eukaryota</taxon>
        <taxon>Fungi</taxon>
        <taxon>Dikarya</taxon>
        <taxon>Basidiomycota</taxon>
        <taxon>Agaricomycotina</taxon>
        <taxon>Agaricomycetes</taxon>
        <taxon>Agaricomycetidae</taxon>
        <taxon>Agaricales</taxon>
        <taxon>Marasmiineae</taxon>
        <taxon>Marasmiaceae</taxon>
        <taxon>Paramarasmius</taxon>
    </lineage>
</organism>
<name>A0AAW0BZN5_9AGAR</name>
<sequence>MSETRLSLDRTSVGNLSHDMGALTTVFPVDPEPPSPDSMMPWNLPLVKEMPWRTDFVRRFKEWPSLVPLELQAMSHALLAKFRESYANPVYKKIVCNQATLSPNQKSADPLPGLLFSLKFLDTAVDVGRPVSLCRNNEGYETPSNGDGVVPRSTFQGQTCRLRGVRTLSDKSGWPRILSNMQAALGTCGPVRDGTLSPDDLRTSSSQQLVVTAIRLLGALSSRDTNMLVLKVLQNLEMTAFFINYLLQGNYDFPPSCSALVKDLQSAAERECVTTSLPDDFPPITRLRQGLFLALAVSPLLLIKLTLNLHYNSAWYHYGSTRPPILRRVEAMLWRRLFAIARGSLSAIDALKQFIRDTAELVPLATDEQYFFSPSAGLCATMPVAISYEPATISRRFVALSVAQSLNSSSEGCSSSTFDIERGEASERQRQAGDRPLDISSILVSALWDLDTSDESTALSEENSSQGTLCESASDTGSSGCGRKEVGRCIKRFRGSKDATWSSEESTEGLMKDNPKFMADEGFDSRKGRKQSSFAASKLGFARLIHWPRLSQCTWRKRVRGTPYFLVSPDGRPRTYWPSLYLTSDLDVLARFFVKANRYQLENGNEELFFALVGGSAGNVAERVVASSAGSPVLHVRSCSQGHFQSLIDTARLSSLLHQSFLVVKGPGQAAHSMRDYEISLAKIGASWRDWQAVGECSKSSGRILALMIVLNDKDGSLRYRNSTLEDLFVQASFHDFLFHANMAGDGKSISFPCVFDEMDLPGTHVSGTPCTYSLELLAHPTASCAGAADIQNLSWHFVATADVWQSHDTAPDGFNVEFSVELGATLIFIGMDASDLSFPACTATFNVDGRVSPDSIPDVAGILLHAGDRM</sequence>
<keyword evidence="3" id="KW-1185">Reference proteome</keyword>
<evidence type="ECO:0000256" key="1">
    <source>
        <dbReference type="SAM" id="MobiDB-lite"/>
    </source>
</evidence>
<dbReference type="Proteomes" id="UP001383192">
    <property type="component" value="Unassembled WGS sequence"/>
</dbReference>
<proteinExistence type="predicted"/>
<comment type="caution">
    <text evidence="2">The sequence shown here is derived from an EMBL/GenBank/DDBJ whole genome shotgun (WGS) entry which is preliminary data.</text>
</comment>
<gene>
    <name evidence="2" type="ORF">VNI00_013134</name>
</gene>
<dbReference type="EMBL" id="JAYKXP010000065">
    <property type="protein sequence ID" value="KAK7032386.1"/>
    <property type="molecule type" value="Genomic_DNA"/>
</dbReference>
<evidence type="ECO:0000313" key="2">
    <source>
        <dbReference type="EMBL" id="KAK7032386.1"/>
    </source>
</evidence>
<feature type="region of interest" description="Disordered" evidence="1">
    <location>
        <begin position="408"/>
        <end position="433"/>
    </location>
</feature>
<feature type="region of interest" description="Disordered" evidence="1">
    <location>
        <begin position="455"/>
        <end position="482"/>
    </location>
</feature>
<dbReference type="AlphaFoldDB" id="A0AAW0BZN5"/>
<protein>
    <recommendedName>
        <fullName evidence="4">TLDc domain-containing protein</fullName>
    </recommendedName>
</protein>
<reference evidence="2 3" key="1">
    <citation type="submission" date="2024-01" db="EMBL/GenBank/DDBJ databases">
        <title>A draft genome for a cacao thread blight-causing isolate of Paramarasmius palmivorus.</title>
        <authorList>
            <person name="Baruah I.K."/>
            <person name="Bukari Y."/>
            <person name="Amoako-Attah I."/>
            <person name="Meinhardt L.W."/>
            <person name="Bailey B.A."/>
            <person name="Cohen S.P."/>
        </authorList>
    </citation>
    <scope>NUCLEOTIDE SEQUENCE [LARGE SCALE GENOMIC DNA]</scope>
    <source>
        <strain evidence="2 3">GH-12</strain>
    </source>
</reference>
<feature type="region of interest" description="Disordered" evidence="1">
    <location>
        <begin position="503"/>
        <end position="525"/>
    </location>
</feature>
<evidence type="ECO:0000313" key="3">
    <source>
        <dbReference type="Proteomes" id="UP001383192"/>
    </source>
</evidence>
<feature type="compositionally biased region" description="Basic and acidic residues" evidence="1">
    <location>
        <begin position="510"/>
        <end position="525"/>
    </location>
</feature>